<dbReference type="Proteomes" id="UP001244011">
    <property type="component" value="Unassembled WGS sequence"/>
</dbReference>
<evidence type="ECO:0000313" key="2">
    <source>
        <dbReference type="EMBL" id="KAK1765429.1"/>
    </source>
</evidence>
<feature type="compositionally biased region" description="Basic and acidic residues" evidence="1">
    <location>
        <begin position="232"/>
        <end position="242"/>
    </location>
</feature>
<keyword evidence="3" id="KW-1185">Reference proteome</keyword>
<comment type="caution">
    <text evidence="2">The sequence shown here is derived from an EMBL/GenBank/DDBJ whole genome shotgun (WGS) entry which is preliminary data.</text>
</comment>
<protein>
    <submittedName>
        <fullName evidence="2">Uncharacterized protein</fullName>
    </submittedName>
</protein>
<accession>A0AAJ0BVW0</accession>
<organism evidence="2 3">
    <name type="scientific">Phialemonium atrogriseum</name>
    <dbReference type="NCBI Taxonomy" id="1093897"/>
    <lineage>
        <taxon>Eukaryota</taxon>
        <taxon>Fungi</taxon>
        <taxon>Dikarya</taxon>
        <taxon>Ascomycota</taxon>
        <taxon>Pezizomycotina</taxon>
        <taxon>Sordariomycetes</taxon>
        <taxon>Sordariomycetidae</taxon>
        <taxon>Cephalothecales</taxon>
        <taxon>Cephalothecaceae</taxon>
        <taxon>Phialemonium</taxon>
    </lineage>
</organism>
<feature type="compositionally biased region" description="Polar residues" evidence="1">
    <location>
        <begin position="173"/>
        <end position="189"/>
    </location>
</feature>
<feature type="compositionally biased region" description="Basic and acidic residues" evidence="1">
    <location>
        <begin position="77"/>
        <end position="100"/>
    </location>
</feature>
<proteinExistence type="predicted"/>
<dbReference type="AlphaFoldDB" id="A0AAJ0BVW0"/>
<sequence length="254" mass="29036">MARLEVRPMARTAPDDTHQHGKWMEQYLSWREICKCPCGKGYYCRQHGAWVRGDEAEDEYQSERDHCGYPNCPARHYASDPDNGRKDNTGFQDKLSRADDGVPPEAPDEPSQLPNTPDRKRAQASGKHHRSSKQDHSDRKRQSTTSSTASSNIKAKPKSKTKDRVDRAGEAQGQWNPSIEQPNYPQTGYETYHGNDYPQTTYHDNDYTYHGNNYTQTPSLSYSQEDYPSYAPEHHNSAYYDHDNEEESQPTGSG</sequence>
<feature type="compositionally biased region" description="Polar residues" evidence="1">
    <location>
        <begin position="210"/>
        <end position="226"/>
    </location>
</feature>
<feature type="compositionally biased region" description="Basic and acidic residues" evidence="1">
    <location>
        <begin position="160"/>
        <end position="169"/>
    </location>
</feature>
<feature type="compositionally biased region" description="Polar residues" evidence="1">
    <location>
        <begin position="143"/>
        <end position="153"/>
    </location>
</feature>
<dbReference type="EMBL" id="MU839015">
    <property type="protein sequence ID" value="KAK1765429.1"/>
    <property type="molecule type" value="Genomic_DNA"/>
</dbReference>
<gene>
    <name evidence="2" type="ORF">QBC33DRAFT_590907</name>
</gene>
<dbReference type="GeneID" id="85314815"/>
<feature type="compositionally biased region" description="Basic and acidic residues" evidence="1">
    <location>
        <begin position="132"/>
        <end position="141"/>
    </location>
</feature>
<feature type="region of interest" description="Disordered" evidence="1">
    <location>
        <begin position="59"/>
        <end position="254"/>
    </location>
</feature>
<evidence type="ECO:0000256" key="1">
    <source>
        <dbReference type="SAM" id="MobiDB-lite"/>
    </source>
</evidence>
<dbReference type="RefSeq" id="XP_060281642.1">
    <property type="nucleotide sequence ID" value="XM_060431628.1"/>
</dbReference>
<reference evidence="2" key="1">
    <citation type="submission" date="2023-06" db="EMBL/GenBank/DDBJ databases">
        <title>Genome-scale phylogeny and comparative genomics of the fungal order Sordariales.</title>
        <authorList>
            <consortium name="Lawrence Berkeley National Laboratory"/>
            <person name="Hensen N."/>
            <person name="Bonometti L."/>
            <person name="Westerberg I."/>
            <person name="Brannstrom I.O."/>
            <person name="Guillou S."/>
            <person name="Cros-Aarteil S."/>
            <person name="Calhoun S."/>
            <person name="Haridas S."/>
            <person name="Kuo A."/>
            <person name="Mondo S."/>
            <person name="Pangilinan J."/>
            <person name="Riley R."/>
            <person name="Labutti K."/>
            <person name="Andreopoulos B."/>
            <person name="Lipzen A."/>
            <person name="Chen C."/>
            <person name="Yanf M."/>
            <person name="Daum C."/>
            <person name="Ng V."/>
            <person name="Clum A."/>
            <person name="Steindorff A."/>
            <person name="Ohm R."/>
            <person name="Martin F."/>
            <person name="Silar P."/>
            <person name="Natvig D."/>
            <person name="Lalanne C."/>
            <person name="Gautier V."/>
            <person name="Ament-Velasquez S.L."/>
            <person name="Kruys A."/>
            <person name="Hutchinson M.I."/>
            <person name="Powell A.J."/>
            <person name="Barry K."/>
            <person name="Miller A.N."/>
            <person name="Grigoriev I.V."/>
            <person name="Debuchy R."/>
            <person name="Gladieux P."/>
            <person name="Thoren M.H."/>
            <person name="Johannesson H."/>
        </authorList>
    </citation>
    <scope>NUCLEOTIDE SEQUENCE</scope>
    <source>
        <strain evidence="2">8032-3</strain>
    </source>
</reference>
<evidence type="ECO:0000313" key="3">
    <source>
        <dbReference type="Proteomes" id="UP001244011"/>
    </source>
</evidence>
<name>A0AAJ0BVW0_9PEZI</name>